<dbReference type="Pfam" id="PF00806">
    <property type="entry name" value="PUF"/>
    <property type="match status" value="1"/>
</dbReference>
<keyword evidence="2" id="KW-0810">Translation regulation</keyword>
<dbReference type="GO" id="GO:0006417">
    <property type="term" value="P:regulation of translation"/>
    <property type="evidence" value="ECO:0007669"/>
    <property type="project" value="UniProtKB-KW"/>
</dbReference>
<reference evidence="5 6" key="1">
    <citation type="submission" date="2020-02" db="EMBL/GenBank/DDBJ databases">
        <authorList>
            <person name="Ma Q."/>
            <person name="Huang Y."/>
            <person name="Song X."/>
            <person name="Pei D."/>
        </authorList>
    </citation>
    <scope>NUCLEOTIDE SEQUENCE [LARGE SCALE GENOMIC DNA]</scope>
    <source>
        <strain evidence="5">Sxm20200214</strain>
        <tissue evidence="5">Leaf</tissue>
    </source>
</reference>
<evidence type="ECO:0000256" key="3">
    <source>
        <dbReference type="ARBA" id="ARBA00022884"/>
    </source>
</evidence>
<feature type="repeat" description="Pumilio" evidence="4">
    <location>
        <begin position="111"/>
        <end position="148"/>
    </location>
</feature>
<keyword evidence="1" id="KW-0677">Repeat</keyword>
<proteinExistence type="predicted"/>
<dbReference type="Proteomes" id="UP000886595">
    <property type="component" value="Unassembled WGS sequence"/>
</dbReference>
<dbReference type="OrthoDB" id="668540at2759"/>
<dbReference type="AlphaFoldDB" id="A0A8X7TXN7"/>
<protein>
    <submittedName>
        <fullName evidence="5">Uncharacterized protein</fullName>
    </submittedName>
</protein>
<dbReference type="Gene3D" id="1.25.10.10">
    <property type="entry name" value="Leucine-rich Repeat Variant"/>
    <property type="match status" value="1"/>
</dbReference>
<dbReference type="InterPro" id="IPR011989">
    <property type="entry name" value="ARM-like"/>
</dbReference>
<evidence type="ECO:0000256" key="4">
    <source>
        <dbReference type="PROSITE-ProRule" id="PRU00317"/>
    </source>
</evidence>
<evidence type="ECO:0000313" key="5">
    <source>
        <dbReference type="EMBL" id="KAG2255846.1"/>
    </source>
</evidence>
<accession>A0A8X7TXN7</accession>
<comment type="caution">
    <text evidence="5">The sequence shown here is derived from an EMBL/GenBank/DDBJ whole genome shotgun (WGS) entry which is preliminary data.</text>
</comment>
<sequence length="208" mass="22992">MPCDIISDWRYIGVLSTTFGLHTTVNVSVDDFQIITWVQPAITTTPISWTSTSSYSVALGSALPATPPSMPPSVPAQERIESEKSLIIVIQKEKQLTLGKLLLMLQKKSTSVSSHGEIVPLSLQMYGCKVLQKALDVIEPDQRVLLGHELDWQPSRGVFIFSSVCSMYKICSALMILAKLSIFGYAATEYVSTEWDACRFSRNNGIDK</sequence>
<evidence type="ECO:0000256" key="2">
    <source>
        <dbReference type="ARBA" id="ARBA00022845"/>
    </source>
</evidence>
<evidence type="ECO:0000313" key="6">
    <source>
        <dbReference type="Proteomes" id="UP000886595"/>
    </source>
</evidence>
<name>A0A8X7TXN7_BRACI</name>
<dbReference type="EMBL" id="JAAMPC010000015">
    <property type="protein sequence ID" value="KAG2255846.1"/>
    <property type="molecule type" value="Genomic_DNA"/>
</dbReference>
<keyword evidence="3" id="KW-0694">RNA-binding</keyword>
<dbReference type="InterPro" id="IPR001313">
    <property type="entry name" value="Pumilio_RNA-bd_rpt"/>
</dbReference>
<organism evidence="5 6">
    <name type="scientific">Brassica carinata</name>
    <name type="common">Ethiopian mustard</name>
    <name type="synonym">Abyssinian cabbage</name>
    <dbReference type="NCBI Taxonomy" id="52824"/>
    <lineage>
        <taxon>Eukaryota</taxon>
        <taxon>Viridiplantae</taxon>
        <taxon>Streptophyta</taxon>
        <taxon>Embryophyta</taxon>
        <taxon>Tracheophyta</taxon>
        <taxon>Spermatophyta</taxon>
        <taxon>Magnoliopsida</taxon>
        <taxon>eudicotyledons</taxon>
        <taxon>Gunneridae</taxon>
        <taxon>Pentapetalae</taxon>
        <taxon>rosids</taxon>
        <taxon>malvids</taxon>
        <taxon>Brassicales</taxon>
        <taxon>Brassicaceae</taxon>
        <taxon>Brassiceae</taxon>
        <taxon>Brassica</taxon>
    </lineage>
</organism>
<keyword evidence="6" id="KW-1185">Reference proteome</keyword>
<gene>
    <name evidence="5" type="ORF">Bca52824_075140</name>
</gene>
<dbReference type="PROSITE" id="PS50302">
    <property type="entry name" value="PUM"/>
    <property type="match status" value="1"/>
</dbReference>
<evidence type="ECO:0000256" key="1">
    <source>
        <dbReference type="ARBA" id="ARBA00022737"/>
    </source>
</evidence>
<dbReference type="GO" id="GO:0003723">
    <property type="term" value="F:RNA binding"/>
    <property type="evidence" value="ECO:0007669"/>
    <property type="project" value="UniProtKB-KW"/>
</dbReference>